<dbReference type="InterPro" id="IPR008405">
    <property type="entry name" value="ApoL"/>
</dbReference>
<reference evidence="3 4" key="1">
    <citation type="submission" date="2024-04" db="EMBL/GenBank/DDBJ databases">
        <authorList>
            <person name="Rising A."/>
            <person name="Reimegard J."/>
            <person name="Sonavane S."/>
            <person name="Akerstrom W."/>
            <person name="Nylinder S."/>
            <person name="Hedman E."/>
            <person name="Kallberg Y."/>
        </authorList>
    </citation>
    <scope>NUCLEOTIDE SEQUENCE [LARGE SCALE GENOMIC DNA]</scope>
</reference>
<keyword evidence="2" id="KW-0812">Transmembrane</keyword>
<evidence type="ECO:0000313" key="3">
    <source>
        <dbReference type="EMBL" id="CAL1264693.1"/>
    </source>
</evidence>
<accession>A0AAV1YZJ7</accession>
<dbReference type="Proteomes" id="UP001497382">
    <property type="component" value="Unassembled WGS sequence"/>
</dbReference>
<gene>
    <name evidence="3" type="ORF">LARSCL_LOCUS2111</name>
</gene>
<dbReference type="PANTHER" id="PTHR14096:SF28">
    <property type="entry name" value="APOLIPOPROTEIN L, 1-RELATED"/>
    <property type="match status" value="1"/>
</dbReference>
<dbReference type="Pfam" id="PF05461">
    <property type="entry name" value="ApoL"/>
    <property type="match status" value="1"/>
</dbReference>
<keyword evidence="2" id="KW-1133">Transmembrane helix</keyword>
<evidence type="ECO:0008006" key="5">
    <source>
        <dbReference type="Google" id="ProtNLM"/>
    </source>
</evidence>
<keyword evidence="2" id="KW-0472">Membrane</keyword>
<protein>
    <recommendedName>
        <fullName evidence="5">Apolipoprotein L3</fullName>
    </recommendedName>
</protein>
<feature type="transmembrane region" description="Helical" evidence="2">
    <location>
        <begin position="272"/>
        <end position="292"/>
    </location>
</feature>
<organism evidence="3 4">
    <name type="scientific">Larinioides sclopetarius</name>
    <dbReference type="NCBI Taxonomy" id="280406"/>
    <lineage>
        <taxon>Eukaryota</taxon>
        <taxon>Metazoa</taxon>
        <taxon>Ecdysozoa</taxon>
        <taxon>Arthropoda</taxon>
        <taxon>Chelicerata</taxon>
        <taxon>Arachnida</taxon>
        <taxon>Araneae</taxon>
        <taxon>Araneomorphae</taxon>
        <taxon>Entelegynae</taxon>
        <taxon>Araneoidea</taxon>
        <taxon>Araneidae</taxon>
        <taxon>Larinioides</taxon>
    </lineage>
</organism>
<dbReference type="PANTHER" id="PTHR14096">
    <property type="entry name" value="APOLIPOPROTEIN L"/>
    <property type="match status" value="1"/>
</dbReference>
<feature type="transmembrane region" description="Helical" evidence="2">
    <location>
        <begin position="124"/>
        <end position="145"/>
    </location>
</feature>
<dbReference type="AlphaFoldDB" id="A0AAV1YZJ7"/>
<comment type="similarity">
    <text evidence="1">Belongs to the apolipoprotein L family.</text>
</comment>
<keyword evidence="4" id="KW-1185">Reference proteome</keyword>
<evidence type="ECO:0000256" key="2">
    <source>
        <dbReference type="SAM" id="Phobius"/>
    </source>
</evidence>
<feature type="transmembrane region" description="Helical" evidence="2">
    <location>
        <begin position="151"/>
        <end position="172"/>
    </location>
</feature>
<evidence type="ECO:0000256" key="1">
    <source>
        <dbReference type="ARBA" id="ARBA00010090"/>
    </source>
</evidence>
<dbReference type="GO" id="GO:0008289">
    <property type="term" value="F:lipid binding"/>
    <property type="evidence" value="ECO:0007669"/>
    <property type="project" value="InterPro"/>
</dbReference>
<dbReference type="GO" id="GO:0005576">
    <property type="term" value="C:extracellular region"/>
    <property type="evidence" value="ECO:0007669"/>
    <property type="project" value="InterPro"/>
</dbReference>
<evidence type="ECO:0000313" key="4">
    <source>
        <dbReference type="Proteomes" id="UP001497382"/>
    </source>
</evidence>
<dbReference type="GO" id="GO:0042157">
    <property type="term" value="P:lipoprotein metabolic process"/>
    <property type="evidence" value="ECO:0007669"/>
    <property type="project" value="InterPro"/>
</dbReference>
<sequence length="404" mass="44077">MNREELLFERFFGAKGNDGEPIFYDSERYLTGLVYDVACDEIHKIKEVPADESEGAGSVSSFDVRVQKAVEKFGSVVKVFKISTEAKDTFIKNFGQWSSFRKSNIKRLEEIAEEIQTDKFNSDIAKVVGGVVGAVGGVAVGLSFLTPLAAITLPLAVGGGVASALGGGVVVGTTGTEIVRLKNNLEEAKTLVMQEQASFLTMAPWFEHTEKLKTAINSLVSYSLMKEMSQVLQGFHDVNATDLNVSSFVDRFKRALKICIRKMRESSNIMQSYGVVAPAVMTFVIVVCLLRYHNRIVLDCAMQIDRLVMGMMSMMDIGVQTGRLTVGLASKGAAAAGRAVPVVIATTVFVAASVAIDVVNVVLSSIDIHTRPITEHAKKIKEASEKLEKEFRCIESIYNELQPE</sequence>
<dbReference type="GO" id="GO:0016020">
    <property type="term" value="C:membrane"/>
    <property type="evidence" value="ECO:0007669"/>
    <property type="project" value="TreeGrafter"/>
</dbReference>
<name>A0AAV1YZJ7_9ARAC</name>
<dbReference type="GO" id="GO:0006869">
    <property type="term" value="P:lipid transport"/>
    <property type="evidence" value="ECO:0007669"/>
    <property type="project" value="InterPro"/>
</dbReference>
<dbReference type="EMBL" id="CAXIEN010000014">
    <property type="protein sequence ID" value="CAL1264693.1"/>
    <property type="molecule type" value="Genomic_DNA"/>
</dbReference>
<feature type="transmembrane region" description="Helical" evidence="2">
    <location>
        <begin position="339"/>
        <end position="363"/>
    </location>
</feature>
<proteinExistence type="inferred from homology"/>
<comment type="caution">
    <text evidence="3">The sequence shown here is derived from an EMBL/GenBank/DDBJ whole genome shotgun (WGS) entry which is preliminary data.</text>
</comment>